<sequence length="87" mass="9779">DSWPVDRRVCLAGEAVTRLPIQLASRAPPLCPIHAHTHSSLTQCFPTQALPWCLGFCPWRFLFVPKRCVCVRLLSNPSSPALWPFPL</sequence>
<comment type="caution">
    <text evidence="1">The sequence shown here is derived from an EMBL/GenBank/DDBJ whole genome shotgun (WGS) entry which is preliminary data.</text>
</comment>
<evidence type="ECO:0000313" key="2">
    <source>
        <dbReference type="Proteomes" id="UP001642720"/>
    </source>
</evidence>
<dbReference type="GeneID" id="300577247"/>
<evidence type="ECO:0000313" key="1">
    <source>
        <dbReference type="EMBL" id="TFB02759.1"/>
    </source>
</evidence>
<dbReference type="RefSeq" id="XP_073558960.1">
    <property type="nucleotide sequence ID" value="XM_073702797.1"/>
</dbReference>
<protein>
    <recommendedName>
        <fullName evidence="3">Translation elongation factor 1 alpha</fullName>
    </recommendedName>
</protein>
<dbReference type="EMBL" id="PPTA01000006">
    <property type="protein sequence ID" value="TFB02759.1"/>
    <property type="molecule type" value="Genomic_DNA"/>
</dbReference>
<accession>A0ABY2H513</accession>
<evidence type="ECO:0008006" key="3">
    <source>
        <dbReference type="Google" id="ProtNLM"/>
    </source>
</evidence>
<feature type="non-terminal residue" evidence="1">
    <location>
        <position position="1"/>
    </location>
</feature>
<dbReference type="Proteomes" id="UP001642720">
    <property type="component" value="Unassembled WGS sequence"/>
</dbReference>
<organism evidence="1 2">
    <name type="scientific">Trichoderma ghanense</name>
    <dbReference type="NCBI Taxonomy" id="65468"/>
    <lineage>
        <taxon>Eukaryota</taxon>
        <taxon>Fungi</taxon>
        <taxon>Dikarya</taxon>
        <taxon>Ascomycota</taxon>
        <taxon>Pezizomycotina</taxon>
        <taxon>Sordariomycetes</taxon>
        <taxon>Hypocreomycetidae</taxon>
        <taxon>Hypocreales</taxon>
        <taxon>Hypocreaceae</taxon>
        <taxon>Trichoderma</taxon>
    </lineage>
</organism>
<keyword evidence="2" id="KW-1185">Reference proteome</keyword>
<proteinExistence type="predicted"/>
<gene>
    <name evidence="1" type="ORF">CCMA1212_005540</name>
</gene>
<reference evidence="1 2" key="1">
    <citation type="submission" date="2018-01" db="EMBL/GenBank/DDBJ databases">
        <title>Genome characterization of the sugarcane-associated fungus Trichoderma ghanense CCMA-1212 and their application in lignocelulose bioconversion.</title>
        <authorList>
            <person name="Steindorff A.S."/>
            <person name="Mendes T.D."/>
            <person name="Vilela E.S.D."/>
            <person name="Rodrigues D.S."/>
            <person name="Formighieri E.F."/>
            <person name="Melo I.S."/>
            <person name="Favaro L.C.L."/>
        </authorList>
    </citation>
    <scope>NUCLEOTIDE SEQUENCE [LARGE SCALE GENOMIC DNA]</scope>
    <source>
        <strain evidence="1 2">CCMA-1212</strain>
    </source>
</reference>
<name>A0ABY2H513_9HYPO</name>